<evidence type="ECO:0000259" key="26">
    <source>
        <dbReference type="PROSITE" id="PS50974"/>
    </source>
</evidence>
<dbReference type="GO" id="GO:0031419">
    <property type="term" value="F:cobalamin binding"/>
    <property type="evidence" value="ECO:0007669"/>
    <property type="project" value="UniProtKB-UniRule"/>
</dbReference>
<comment type="function">
    <text evidence="18 19">Catalyzes the transfer of a methyl group from methyl-cobalamin to homocysteine, yielding enzyme-bound cob(I)alamin and methionine. Subsequently, remethylates the cofactor using methyltetrahydrofolate.</text>
</comment>
<dbReference type="FunFam" id="3.20.20.330:FF:000001">
    <property type="entry name" value="Methionine synthase"/>
    <property type="match status" value="1"/>
</dbReference>
<evidence type="ECO:0000256" key="20">
    <source>
        <dbReference type="PIRSR" id="PIRSR000381-1"/>
    </source>
</evidence>
<keyword evidence="13 19" id="KW-0479">Metal-binding</keyword>
<keyword evidence="11 19" id="KW-0808">Transferase</keyword>
<dbReference type="EC" id="2.1.1.13" evidence="6 19"/>
<evidence type="ECO:0000256" key="15">
    <source>
        <dbReference type="ARBA" id="ARBA00022833"/>
    </source>
</evidence>
<dbReference type="InterPro" id="IPR003759">
    <property type="entry name" value="Cbl-bd_cap"/>
</dbReference>
<dbReference type="PROSITE" id="PS50972">
    <property type="entry name" value="PTERIN_BINDING"/>
    <property type="match status" value="1"/>
</dbReference>
<comment type="catalytic activity">
    <reaction evidence="1 19">
        <text>(6S)-5-methyl-5,6,7,8-tetrahydrofolate + L-homocysteine = (6S)-5,6,7,8-tetrahydrofolate + L-methionine</text>
        <dbReference type="Rhea" id="RHEA:11172"/>
        <dbReference type="ChEBI" id="CHEBI:18608"/>
        <dbReference type="ChEBI" id="CHEBI:57453"/>
        <dbReference type="ChEBI" id="CHEBI:57844"/>
        <dbReference type="ChEBI" id="CHEBI:58199"/>
        <dbReference type="EC" id="2.1.1.13"/>
    </reaction>
</comment>
<dbReference type="PROSITE" id="PS50970">
    <property type="entry name" value="HCY"/>
    <property type="match status" value="1"/>
</dbReference>
<feature type="region of interest" description="Disordered" evidence="23">
    <location>
        <begin position="1164"/>
        <end position="1193"/>
    </location>
</feature>
<evidence type="ECO:0000256" key="9">
    <source>
        <dbReference type="ARBA" id="ARBA00022605"/>
    </source>
</evidence>
<keyword evidence="12 19" id="KW-0949">S-adenosyl-L-methionine</keyword>
<dbReference type="Pfam" id="PF00809">
    <property type="entry name" value="Pterin_bind"/>
    <property type="match status" value="1"/>
</dbReference>
<dbReference type="GO" id="GO:0050667">
    <property type="term" value="P:homocysteine metabolic process"/>
    <property type="evidence" value="ECO:0007669"/>
    <property type="project" value="TreeGrafter"/>
</dbReference>
<keyword evidence="16 19" id="KW-0486">Methionine biosynthesis</keyword>
<evidence type="ECO:0000259" key="24">
    <source>
        <dbReference type="PROSITE" id="PS50970"/>
    </source>
</evidence>
<dbReference type="SUPFAM" id="SSF82282">
    <property type="entry name" value="Homocysteine S-methyltransferase"/>
    <property type="match status" value="1"/>
</dbReference>
<dbReference type="Gene3D" id="3.20.20.20">
    <property type="entry name" value="Dihydropteroate synthase-like"/>
    <property type="match status" value="1"/>
</dbReference>
<dbReference type="Gene3D" id="3.20.20.330">
    <property type="entry name" value="Homocysteine-binding-like domain"/>
    <property type="match status" value="1"/>
</dbReference>
<evidence type="ECO:0000256" key="23">
    <source>
        <dbReference type="SAM" id="MobiDB-lite"/>
    </source>
</evidence>
<comment type="cofactor">
    <cofactor evidence="3 19 20">
        <name>methylcob(III)alamin</name>
        <dbReference type="ChEBI" id="CHEBI:28115"/>
    </cofactor>
</comment>
<gene>
    <name evidence="29" type="ORF">AVDCRST_MAG53-2623</name>
</gene>
<proteinExistence type="inferred from homology"/>
<dbReference type="PANTHER" id="PTHR45833:SF1">
    <property type="entry name" value="METHIONINE SYNTHASE"/>
    <property type="match status" value="1"/>
</dbReference>
<dbReference type="InterPro" id="IPR036724">
    <property type="entry name" value="Cobalamin-bd_sf"/>
</dbReference>
<evidence type="ECO:0000259" key="25">
    <source>
        <dbReference type="PROSITE" id="PS50972"/>
    </source>
</evidence>
<evidence type="ECO:0000259" key="27">
    <source>
        <dbReference type="PROSITE" id="PS51332"/>
    </source>
</evidence>
<dbReference type="Gene3D" id="3.40.50.280">
    <property type="entry name" value="Cobalamin-binding domain"/>
    <property type="match status" value="1"/>
</dbReference>
<dbReference type="InterPro" id="IPR050554">
    <property type="entry name" value="Met_Synthase/Corrinoid"/>
</dbReference>
<evidence type="ECO:0000256" key="16">
    <source>
        <dbReference type="ARBA" id="ARBA00023167"/>
    </source>
</evidence>
<dbReference type="AlphaFoldDB" id="A0A6J4T1R0"/>
<evidence type="ECO:0000256" key="18">
    <source>
        <dbReference type="ARBA" id="ARBA00025552"/>
    </source>
</evidence>
<dbReference type="PROSITE" id="PS51337">
    <property type="entry name" value="B12_BINDING_NTER"/>
    <property type="match status" value="1"/>
</dbReference>
<evidence type="ECO:0000256" key="5">
    <source>
        <dbReference type="ARBA" id="ARBA00010398"/>
    </source>
</evidence>
<evidence type="ECO:0000256" key="3">
    <source>
        <dbReference type="ARBA" id="ARBA00001956"/>
    </source>
</evidence>
<dbReference type="UniPathway" id="UPA00051">
    <property type="reaction ID" value="UER00081"/>
</dbReference>
<comment type="pathway">
    <text evidence="4 19">Amino-acid biosynthesis; L-methionine biosynthesis via de novo pathway; L-methionine from L-homocysteine (MetH route): step 1/1.</text>
</comment>
<dbReference type="Pfam" id="PF02310">
    <property type="entry name" value="B12-binding"/>
    <property type="match status" value="1"/>
</dbReference>
<evidence type="ECO:0000256" key="19">
    <source>
        <dbReference type="PIRNR" id="PIRNR000381"/>
    </source>
</evidence>
<evidence type="ECO:0000256" key="1">
    <source>
        <dbReference type="ARBA" id="ARBA00001700"/>
    </source>
</evidence>
<feature type="binding site" evidence="20 22">
    <location>
        <position position="223"/>
    </location>
    <ligand>
        <name>Zn(2+)</name>
        <dbReference type="ChEBI" id="CHEBI:29105"/>
    </ligand>
</feature>
<dbReference type="GO" id="GO:0032259">
    <property type="term" value="P:methylation"/>
    <property type="evidence" value="ECO:0007669"/>
    <property type="project" value="UniProtKB-KW"/>
</dbReference>
<evidence type="ECO:0000256" key="6">
    <source>
        <dbReference type="ARBA" id="ARBA00012032"/>
    </source>
</evidence>
<dbReference type="GO" id="GO:0005829">
    <property type="term" value="C:cytosol"/>
    <property type="evidence" value="ECO:0007669"/>
    <property type="project" value="TreeGrafter"/>
</dbReference>
<dbReference type="PROSITE" id="PS51332">
    <property type="entry name" value="B12_BINDING"/>
    <property type="match status" value="1"/>
</dbReference>
<feature type="domain" description="Hcy-binding" evidence="24">
    <location>
        <begin position="1"/>
        <end position="305"/>
    </location>
</feature>
<evidence type="ECO:0000256" key="4">
    <source>
        <dbReference type="ARBA" id="ARBA00005178"/>
    </source>
</evidence>
<keyword evidence="10 19" id="KW-0846">Cobalamin</keyword>
<sequence length="1193" mass="130655">MRDFLQATRERVVVFDGAMGATLEQFDLSLEQDYRLPGRAHEVLVLNRPDVIEGVHASMVEAGAEVVETDTFQASRLKLGEWGLADLTLEINLKAAELARRAVGEQRFVAGSIGPTGFLPASEEPSLGQIRFRELVEVFREQSHGLLLGGVDLLIIETAQDILEVKAAIFGAREAFKQTGRPVPIQASVSLLPNGGKMLLGTDIASVLTTLTALEVDVIGLNCSTGPEDMRDAVRYLGEHATVPVHCIPNAGLPLQGPEGETIFPEEPGPLADVLGDFVDRYGVSIVGGCCGTTPAHIAALAERVRSVKAFAPRWLERRPLPWISSMISAGPLVQEPRPTIVGERVNSQGSRKAKEMLLADDYDGLLQIAEDQVEGGAHVLDLCVALTERSDEAEQMRTVAKKVALSQPVPIQIDSTEPDVLAETLDQIPGRAIVNSVNLEAGRDKLDRVVPMAIEHGAAVIALTIDEVGMAKTTERKVEIARRIHDICVGEHGLDAEMLIFDVLTFTLTTGDEEWRPSAVETIRGIRDVKAALPGVKTSLGVSNVSFGVGQPARAVLNSVFLYHCVEAGLDLAMVNPNHITPYSEIPEDERALADDLVYDRREDALQRFIEHFESRGGEAEVEKADPTAGMEPEEALHFHILRRRKDGVEDWIDQSVAKIGAVPTLNEVLLPAMKEVGDKFGAGELILPFVLQSAEVMKKAVARLENYLERTADYTKGTVVLATVFGDVHDIGKSLVNTILSNNGYTVVDLGKQVPVGTILDAAKEHDATAIGLSALLVSTSKQMPLAIKELHEQKLGFPVLIGGAAINRDFGLRVLFPDGRESDAVYEPGVFYCKDAFEGLGIMDRLVDDETRAELVTGVRDRAFKLRDKGPEPELGDTTDASVRSSAVADNPVPEPPFWGAREVPVNLDEVYPHLDTHVLFKLHWGGRGVKGEAWRRLVEGTDEEEGFLPRLERMWREQDYLRPRAKVGYFPCNADGNDLVLFDPEDHDEEIERLTFPRQPGHDRICITDFYRPLSTGERDVCILQVVTAGDRVTEVMAALEQQGEFAEQLYTHGLGVQTAEGMAEWMHARVRSELDIPRGQGRRWSWGYPACPDQSEHEKVWRLLDAPSIGMRLSGGYAVEPEQSTVAILAHHPQAVYFGMKSGFIPKRAVSDELIAGTERDPRKQALPPENFAEGADVEAGRAEVAEV</sequence>
<feature type="binding site" evidence="20 22">
    <location>
        <position position="290"/>
    </location>
    <ligand>
        <name>Zn(2+)</name>
        <dbReference type="ChEBI" id="CHEBI:29105"/>
    </ligand>
</feature>
<dbReference type="Pfam" id="PF02574">
    <property type="entry name" value="S-methyl_trans"/>
    <property type="match status" value="1"/>
</dbReference>
<feature type="domain" description="AdoMet activation" evidence="26">
    <location>
        <begin position="870"/>
        <end position="1180"/>
    </location>
</feature>
<evidence type="ECO:0000256" key="22">
    <source>
        <dbReference type="PROSITE-ProRule" id="PRU00333"/>
    </source>
</evidence>
<dbReference type="SUPFAM" id="SSF51717">
    <property type="entry name" value="Dihydropteroate synthetase-like"/>
    <property type="match status" value="1"/>
</dbReference>
<comment type="similarity">
    <text evidence="5">Belongs to the vitamin-B12 dependent methionine synthase family.</text>
</comment>
<evidence type="ECO:0000313" key="29">
    <source>
        <dbReference type="EMBL" id="CAA9511226.1"/>
    </source>
</evidence>
<dbReference type="SMART" id="SM01018">
    <property type="entry name" value="B12-binding_2"/>
    <property type="match status" value="1"/>
</dbReference>
<feature type="domain" description="B12-binding N-terminal" evidence="28">
    <location>
        <begin position="625"/>
        <end position="718"/>
    </location>
</feature>
<dbReference type="GO" id="GO:0046653">
    <property type="term" value="P:tetrahydrofolate metabolic process"/>
    <property type="evidence" value="ECO:0007669"/>
    <property type="project" value="TreeGrafter"/>
</dbReference>
<feature type="domain" description="B12-binding" evidence="27">
    <location>
        <begin position="718"/>
        <end position="860"/>
    </location>
</feature>
<keyword evidence="15 19" id="KW-0862">Zinc</keyword>
<dbReference type="PIRSF" id="PIRSF000381">
    <property type="entry name" value="MetH"/>
    <property type="match status" value="1"/>
</dbReference>
<evidence type="ECO:0000256" key="8">
    <source>
        <dbReference type="ARBA" id="ARBA00022603"/>
    </source>
</evidence>
<evidence type="ECO:0000256" key="12">
    <source>
        <dbReference type="ARBA" id="ARBA00022691"/>
    </source>
</evidence>
<feature type="binding site" evidence="21">
    <location>
        <position position="919"/>
    </location>
    <ligand>
        <name>S-adenosyl-L-methionine</name>
        <dbReference type="ChEBI" id="CHEBI:59789"/>
    </ligand>
</feature>
<evidence type="ECO:0000256" key="10">
    <source>
        <dbReference type="ARBA" id="ARBA00022628"/>
    </source>
</evidence>
<dbReference type="InterPro" id="IPR011005">
    <property type="entry name" value="Dihydropteroate_synth-like_sf"/>
</dbReference>
<evidence type="ECO:0000256" key="7">
    <source>
        <dbReference type="ARBA" id="ARBA00013998"/>
    </source>
</evidence>
<evidence type="ECO:0000256" key="2">
    <source>
        <dbReference type="ARBA" id="ARBA00001947"/>
    </source>
</evidence>
<dbReference type="GO" id="GO:0008705">
    <property type="term" value="F:methionine synthase activity"/>
    <property type="evidence" value="ECO:0007669"/>
    <property type="project" value="UniProtKB-UniRule"/>
</dbReference>
<dbReference type="PROSITE" id="PS50974">
    <property type="entry name" value="ADOMET_ACTIVATION"/>
    <property type="match status" value="1"/>
</dbReference>
<dbReference type="InterPro" id="IPR011822">
    <property type="entry name" value="MetH"/>
</dbReference>
<dbReference type="EMBL" id="CADCVR010000081">
    <property type="protein sequence ID" value="CAA9511226.1"/>
    <property type="molecule type" value="Genomic_DNA"/>
</dbReference>
<feature type="binding site" description="axial binding residue" evidence="20">
    <location>
        <position position="731"/>
    </location>
    <ligand>
        <name>methylcob(III)alamin</name>
        <dbReference type="ChEBI" id="CHEBI:28115"/>
    </ligand>
    <ligandPart>
        <name>Co</name>
        <dbReference type="ChEBI" id="CHEBI:27638"/>
    </ligandPart>
</feature>
<feature type="binding site" evidence="21">
    <location>
        <begin position="728"/>
        <end position="732"/>
    </location>
    <ligand>
        <name>methylcob(III)alamin</name>
        <dbReference type="ChEBI" id="CHEBI:28115"/>
    </ligand>
</feature>
<dbReference type="InterPro" id="IPR006158">
    <property type="entry name" value="Cobalamin-bd"/>
</dbReference>
<feature type="compositionally biased region" description="Basic and acidic residues" evidence="23">
    <location>
        <begin position="1184"/>
        <end position="1193"/>
    </location>
</feature>
<evidence type="ECO:0000256" key="11">
    <source>
        <dbReference type="ARBA" id="ARBA00022679"/>
    </source>
</evidence>
<evidence type="ECO:0000256" key="13">
    <source>
        <dbReference type="ARBA" id="ARBA00022723"/>
    </source>
</evidence>
<dbReference type="SUPFAM" id="SSF47644">
    <property type="entry name" value="Methionine synthase domain"/>
    <property type="match status" value="1"/>
</dbReference>
<dbReference type="Gene3D" id="3.10.196.10">
    <property type="entry name" value="Vitamin B12-dependent methionine synthase, activation domain"/>
    <property type="match status" value="1"/>
</dbReference>
<dbReference type="InterPro" id="IPR004223">
    <property type="entry name" value="VitB12-dep_Met_synth_activ_dom"/>
</dbReference>
<dbReference type="Pfam" id="PF02607">
    <property type="entry name" value="B12-binding_2"/>
    <property type="match status" value="1"/>
</dbReference>
<feature type="binding site" evidence="21">
    <location>
        <position position="839"/>
    </location>
    <ligand>
        <name>methylcob(III)alamin</name>
        <dbReference type="ChEBI" id="CHEBI:28115"/>
    </ligand>
</feature>
<evidence type="ECO:0000259" key="28">
    <source>
        <dbReference type="PROSITE" id="PS51337"/>
    </source>
</evidence>
<organism evidence="29">
    <name type="scientific">uncultured Solirubrobacteraceae bacterium</name>
    <dbReference type="NCBI Taxonomy" id="1162706"/>
    <lineage>
        <taxon>Bacteria</taxon>
        <taxon>Bacillati</taxon>
        <taxon>Actinomycetota</taxon>
        <taxon>Thermoleophilia</taxon>
        <taxon>Solirubrobacterales</taxon>
        <taxon>Solirubrobacteraceae</taxon>
        <taxon>environmental samples</taxon>
    </lineage>
</organism>
<dbReference type="InterPro" id="IPR036594">
    <property type="entry name" value="Meth_synthase_dom"/>
</dbReference>
<dbReference type="Pfam" id="PF02965">
    <property type="entry name" value="Met_synt_B12"/>
    <property type="match status" value="1"/>
</dbReference>
<evidence type="ECO:0000256" key="21">
    <source>
        <dbReference type="PIRSR" id="PIRSR000381-2"/>
    </source>
</evidence>
<dbReference type="InterPro" id="IPR000489">
    <property type="entry name" value="Pterin-binding_dom"/>
</dbReference>
<dbReference type="Gene3D" id="1.10.1240.10">
    <property type="entry name" value="Methionine synthase domain"/>
    <property type="match status" value="1"/>
</dbReference>
<feature type="region of interest" description="Disordered" evidence="23">
    <location>
        <begin position="870"/>
        <end position="893"/>
    </location>
</feature>
<evidence type="ECO:0000256" key="17">
    <source>
        <dbReference type="ARBA" id="ARBA00023285"/>
    </source>
</evidence>
<feature type="binding site" evidence="20 22">
    <location>
        <position position="291"/>
    </location>
    <ligand>
        <name>Zn(2+)</name>
        <dbReference type="ChEBI" id="CHEBI:29105"/>
    </ligand>
</feature>
<evidence type="ECO:0000256" key="14">
    <source>
        <dbReference type="ARBA" id="ARBA00022737"/>
    </source>
</evidence>
<keyword evidence="9 19" id="KW-0028">Amino-acid biosynthesis</keyword>
<name>A0A6J4T1R0_9ACTN</name>
<keyword evidence="17 19" id="KW-0170">Cobalt</keyword>
<accession>A0A6J4T1R0</accession>
<feature type="binding site" evidence="21">
    <location>
        <position position="776"/>
    </location>
    <ligand>
        <name>methylcob(III)alamin</name>
        <dbReference type="ChEBI" id="CHEBI:28115"/>
    </ligand>
</feature>
<dbReference type="SUPFAM" id="SSF56507">
    <property type="entry name" value="Methionine synthase activation domain-like"/>
    <property type="match status" value="1"/>
</dbReference>
<dbReference type="PANTHER" id="PTHR45833">
    <property type="entry name" value="METHIONINE SYNTHASE"/>
    <property type="match status" value="1"/>
</dbReference>
<comment type="cofactor">
    <cofactor evidence="2 19 22">
        <name>Zn(2+)</name>
        <dbReference type="ChEBI" id="CHEBI:29105"/>
    </cofactor>
</comment>
<feature type="binding site" evidence="21">
    <location>
        <position position="1088"/>
    </location>
    <ligand>
        <name>S-adenosyl-L-methionine</name>
        <dbReference type="ChEBI" id="CHEBI:59789"/>
    </ligand>
</feature>
<protein>
    <recommendedName>
        <fullName evidence="7 19">Methionine synthase</fullName>
        <ecNumber evidence="6 19">2.1.1.13</ecNumber>
    </recommendedName>
    <alternativeName>
        <fullName evidence="19">5-methyltetrahydrofolate--homocysteine methyltransferase</fullName>
    </alternativeName>
</protein>
<dbReference type="InterPro" id="IPR036589">
    <property type="entry name" value="HCY_dom_sf"/>
</dbReference>
<dbReference type="FunFam" id="3.20.20.20:FF:000007">
    <property type="entry name" value="Methionine synthase"/>
    <property type="match status" value="1"/>
</dbReference>
<feature type="binding site" evidence="21">
    <location>
        <begin position="1142"/>
        <end position="1143"/>
    </location>
    <ligand>
        <name>S-adenosyl-L-methionine</name>
        <dbReference type="ChEBI" id="CHEBI:59789"/>
    </ligand>
</feature>
<dbReference type="InterPro" id="IPR003726">
    <property type="entry name" value="HCY_dom"/>
</dbReference>
<dbReference type="GO" id="GO:0008270">
    <property type="term" value="F:zinc ion binding"/>
    <property type="evidence" value="ECO:0007669"/>
    <property type="project" value="UniProtKB-UniRule"/>
</dbReference>
<reference evidence="29" key="1">
    <citation type="submission" date="2020-02" db="EMBL/GenBank/DDBJ databases">
        <authorList>
            <person name="Meier V. D."/>
        </authorList>
    </citation>
    <scope>NUCLEOTIDE SEQUENCE</scope>
    <source>
        <strain evidence="29">AVDCRST_MAG53</strain>
    </source>
</reference>
<keyword evidence="8 19" id="KW-0489">Methyltransferase</keyword>
<dbReference type="SUPFAM" id="SSF52242">
    <property type="entry name" value="Cobalamin (vitamin B12)-binding domain"/>
    <property type="match status" value="1"/>
</dbReference>
<keyword evidence="14" id="KW-0677">Repeat</keyword>
<feature type="domain" description="Pterin-binding" evidence="25">
    <location>
        <begin position="339"/>
        <end position="595"/>
    </location>
</feature>
<comment type="domain">
    <text evidence="19">Modular enzyme with four functionally distinct domains. The isolated Hcy-binding domain catalyzes methyl transfer from free methylcobalamin to homocysteine. The Hcy-binding domain in association with the pterin-binding domain catalyzes the methylation of cob(I)alamin by methyltetrahydrofolate and the methylation of homocysteine. The B12-binding domain binds the cofactor. The AdoMet activation domain binds S-adenosyl-L-methionine. Under aerobic conditions cob(I)alamin can be converted to inactive cob(II)alamin. Reductive methylation by S-adenosyl-L-methionine and flavodoxin regenerates methylcobalamin.</text>
</comment>
<dbReference type="InterPro" id="IPR037010">
    <property type="entry name" value="VitB12-dep_Met_synth_activ_sf"/>
</dbReference>